<evidence type="ECO:0000313" key="1">
    <source>
        <dbReference type="EMBL" id="MCI84963.1"/>
    </source>
</evidence>
<dbReference type="Proteomes" id="UP000265520">
    <property type="component" value="Unassembled WGS sequence"/>
</dbReference>
<comment type="caution">
    <text evidence="1">The sequence shown here is derived from an EMBL/GenBank/DDBJ whole genome shotgun (WGS) entry which is preliminary data.</text>
</comment>
<accession>A0A392VC22</accession>
<organism evidence="1 2">
    <name type="scientific">Trifolium medium</name>
    <dbReference type="NCBI Taxonomy" id="97028"/>
    <lineage>
        <taxon>Eukaryota</taxon>
        <taxon>Viridiplantae</taxon>
        <taxon>Streptophyta</taxon>
        <taxon>Embryophyta</taxon>
        <taxon>Tracheophyta</taxon>
        <taxon>Spermatophyta</taxon>
        <taxon>Magnoliopsida</taxon>
        <taxon>eudicotyledons</taxon>
        <taxon>Gunneridae</taxon>
        <taxon>Pentapetalae</taxon>
        <taxon>rosids</taxon>
        <taxon>fabids</taxon>
        <taxon>Fabales</taxon>
        <taxon>Fabaceae</taxon>
        <taxon>Papilionoideae</taxon>
        <taxon>50 kb inversion clade</taxon>
        <taxon>NPAAA clade</taxon>
        <taxon>Hologalegina</taxon>
        <taxon>IRL clade</taxon>
        <taxon>Trifolieae</taxon>
        <taxon>Trifolium</taxon>
    </lineage>
</organism>
<name>A0A392VC22_9FABA</name>
<feature type="non-terminal residue" evidence="1">
    <location>
        <position position="1"/>
    </location>
</feature>
<keyword evidence="2" id="KW-1185">Reference proteome</keyword>
<evidence type="ECO:0000313" key="2">
    <source>
        <dbReference type="Proteomes" id="UP000265520"/>
    </source>
</evidence>
<reference evidence="1 2" key="1">
    <citation type="journal article" date="2018" name="Front. Plant Sci.">
        <title>Red Clover (Trifolium pratense) and Zigzag Clover (T. medium) - A Picture of Genomic Similarities and Differences.</title>
        <authorList>
            <person name="Dluhosova J."/>
            <person name="Istvanek J."/>
            <person name="Nedelnik J."/>
            <person name="Repkova J."/>
        </authorList>
    </citation>
    <scope>NUCLEOTIDE SEQUENCE [LARGE SCALE GENOMIC DNA]</scope>
    <source>
        <strain evidence="2">cv. 10/8</strain>
        <tissue evidence="1">Leaf</tissue>
    </source>
</reference>
<dbReference type="AlphaFoldDB" id="A0A392VC22"/>
<protein>
    <submittedName>
        <fullName evidence="1">Uncharacterized protein</fullName>
    </submittedName>
</protein>
<proteinExistence type="predicted"/>
<dbReference type="EMBL" id="LXQA011103460">
    <property type="protein sequence ID" value="MCI84963.1"/>
    <property type="molecule type" value="Genomic_DNA"/>
</dbReference>
<sequence length="68" mass="6881">TSVIPSPSVPGNQAATRASIFATSDGSKTKGLPDIRITSVGILSATKLIISVPLKGIVSFELSPNDSA</sequence>